<name>A0ABC8VKB4_9POAL</name>
<dbReference type="SUPFAM" id="SSF81383">
    <property type="entry name" value="F-box domain"/>
    <property type="match status" value="1"/>
</dbReference>
<dbReference type="Gene3D" id="1.20.1280.50">
    <property type="match status" value="1"/>
</dbReference>
<organism evidence="2 3">
    <name type="scientific">Urochloa decumbens</name>
    <dbReference type="NCBI Taxonomy" id="240449"/>
    <lineage>
        <taxon>Eukaryota</taxon>
        <taxon>Viridiplantae</taxon>
        <taxon>Streptophyta</taxon>
        <taxon>Embryophyta</taxon>
        <taxon>Tracheophyta</taxon>
        <taxon>Spermatophyta</taxon>
        <taxon>Magnoliopsida</taxon>
        <taxon>Liliopsida</taxon>
        <taxon>Poales</taxon>
        <taxon>Poaceae</taxon>
        <taxon>PACMAD clade</taxon>
        <taxon>Panicoideae</taxon>
        <taxon>Panicodae</taxon>
        <taxon>Paniceae</taxon>
        <taxon>Melinidinae</taxon>
        <taxon>Urochloa</taxon>
    </lineage>
</organism>
<sequence length="373" mass="41116">MASARVIITRSKRAHLAAAPPPPANDGMLPTEVLLDILLRLPIRAVCRLRLVCRAWRALTSDPGFARAHPSCVVAGVCKLRGEIKFVDLFSGDVVKRVPVDEAQVRYGHNLSAQADHVCVVSETEGPTCVVNVATGAVTVLPAAVAAVKRAAADKVVKATSLLGRVRSTGEYKVLRTHLCRGHDIYYHTCDVIALDDGAWRARPDPPMHISGEFERRAVVNGGVETGDMLQGPFSSHGTTFNGRLIMFTTEGRNLQLAELDGCLVPVHWNAYQGRSSTDLWFLIDVDKVLWTKRYSVRCSSPPGRKLNECSNKSFPLVILDDGRIVLWIRREQALRAYDPKTYTWSDLAIVRDYFCIGMLKGNLLCSGLQEVE</sequence>
<dbReference type="InterPro" id="IPR001810">
    <property type="entry name" value="F-box_dom"/>
</dbReference>
<accession>A0ABC8VKB4</accession>
<evidence type="ECO:0000313" key="3">
    <source>
        <dbReference type="Proteomes" id="UP001497457"/>
    </source>
</evidence>
<reference evidence="3" key="1">
    <citation type="submission" date="2024-06" db="EMBL/GenBank/DDBJ databases">
        <authorList>
            <person name="Ryan C."/>
        </authorList>
    </citation>
    <scope>NUCLEOTIDE SEQUENCE [LARGE SCALE GENOMIC DNA]</scope>
</reference>
<gene>
    <name evidence="2" type="ORF">URODEC1_LOCUS4315</name>
</gene>
<keyword evidence="3" id="KW-1185">Reference proteome</keyword>
<dbReference type="PANTHER" id="PTHR31111">
    <property type="entry name" value="BNAA05G37150D PROTEIN-RELATED"/>
    <property type="match status" value="1"/>
</dbReference>
<proteinExistence type="predicted"/>
<dbReference type="CDD" id="cd22157">
    <property type="entry name" value="F-box_AtFBW1-like"/>
    <property type="match status" value="1"/>
</dbReference>
<reference evidence="2 3" key="2">
    <citation type="submission" date="2024-10" db="EMBL/GenBank/DDBJ databases">
        <authorList>
            <person name="Ryan C."/>
        </authorList>
    </citation>
    <scope>NUCLEOTIDE SEQUENCE [LARGE SCALE GENOMIC DNA]</scope>
</reference>
<dbReference type="InterPro" id="IPR036047">
    <property type="entry name" value="F-box-like_dom_sf"/>
</dbReference>
<dbReference type="PANTHER" id="PTHR31111:SF133">
    <property type="entry name" value="OS07G0196600 PROTEIN"/>
    <property type="match status" value="1"/>
</dbReference>
<feature type="domain" description="F-box" evidence="1">
    <location>
        <begin position="23"/>
        <end position="68"/>
    </location>
</feature>
<protein>
    <recommendedName>
        <fullName evidence="1">F-box domain-containing protein</fullName>
    </recommendedName>
</protein>
<evidence type="ECO:0000313" key="2">
    <source>
        <dbReference type="EMBL" id="CAL4892517.1"/>
    </source>
</evidence>
<dbReference type="SMART" id="SM00256">
    <property type="entry name" value="FBOX"/>
    <property type="match status" value="1"/>
</dbReference>
<evidence type="ECO:0000259" key="1">
    <source>
        <dbReference type="PROSITE" id="PS50181"/>
    </source>
</evidence>
<dbReference type="AlphaFoldDB" id="A0ABC8VKB4"/>
<dbReference type="EMBL" id="OZ075120">
    <property type="protein sequence ID" value="CAL4892517.1"/>
    <property type="molecule type" value="Genomic_DNA"/>
</dbReference>
<dbReference type="Pfam" id="PF12937">
    <property type="entry name" value="F-box-like"/>
    <property type="match status" value="1"/>
</dbReference>
<dbReference type="Proteomes" id="UP001497457">
    <property type="component" value="Chromosome 10rd"/>
</dbReference>
<dbReference type="PROSITE" id="PS50181">
    <property type="entry name" value="FBOX"/>
    <property type="match status" value="1"/>
</dbReference>